<dbReference type="Proteomes" id="UP000002592">
    <property type="component" value="Chromosome"/>
</dbReference>
<organism evidence="4 5">
    <name type="scientific">Prochlorococcus marinus (strain NATL1A)</name>
    <dbReference type="NCBI Taxonomy" id="167555"/>
    <lineage>
        <taxon>Bacteria</taxon>
        <taxon>Bacillati</taxon>
        <taxon>Cyanobacteriota</taxon>
        <taxon>Cyanophyceae</taxon>
        <taxon>Synechococcales</taxon>
        <taxon>Prochlorococcaceae</taxon>
        <taxon>Prochlorococcus</taxon>
    </lineage>
</organism>
<protein>
    <submittedName>
        <fullName evidence="4">Possible ATP adenylyltransferase</fullName>
        <ecNumber evidence="4">2.7.7.53</ecNumber>
    </submittedName>
</protein>
<evidence type="ECO:0000256" key="1">
    <source>
        <dbReference type="PIRSR" id="PIRSR000846-1"/>
    </source>
</evidence>
<evidence type="ECO:0000259" key="2">
    <source>
        <dbReference type="Pfam" id="PF09830"/>
    </source>
</evidence>
<dbReference type="HOGENOM" id="CLU_049915_3_0_3"/>
<dbReference type="RefSeq" id="WP_011823690.1">
    <property type="nucleotide sequence ID" value="NC_008819.1"/>
</dbReference>
<dbReference type="SUPFAM" id="SSF54197">
    <property type="entry name" value="HIT-like"/>
    <property type="match status" value="1"/>
</dbReference>
<dbReference type="KEGG" id="pme:NATL1_10081"/>
<dbReference type="InterPro" id="IPR043171">
    <property type="entry name" value="Ap4A_phos1/2-like"/>
</dbReference>
<dbReference type="InterPro" id="IPR045759">
    <property type="entry name" value="Ap4A_phos1/2_N"/>
</dbReference>
<evidence type="ECO:0000313" key="4">
    <source>
        <dbReference type="EMBL" id="ABM75566.1"/>
    </source>
</evidence>
<accession>A2C256</accession>
<dbReference type="PIRSF" id="PIRSF000846">
    <property type="entry name" value="ATP_adenylyltr"/>
    <property type="match status" value="1"/>
</dbReference>
<evidence type="ECO:0000313" key="5">
    <source>
        <dbReference type="Proteomes" id="UP000002592"/>
    </source>
</evidence>
<evidence type="ECO:0000259" key="3">
    <source>
        <dbReference type="Pfam" id="PF19327"/>
    </source>
</evidence>
<dbReference type="PANTHER" id="PTHR38420">
    <property type="entry name" value="AP-4-A PHOSPHORYLASE II"/>
    <property type="match status" value="1"/>
</dbReference>
<dbReference type="AlphaFoldDB" id="A2C256"/>
<dbReference type="GO" id="GO:0005524">
    <property type="term" value="F:ATP binding"/>
    <property type="evidence" value="ECO:0007669"/>
    <property type="project" value="InterPro"/>
</dbReference>
<dbReference type="Gene3D" id="3.30.428.70">
    <property type="match status" value="1"/>
</dbReference>
<name>A2C256_PROM1</name>
<reference evidence="5" key="1">
    <citation type="journal article" date="2007" name="PLoS Genet.">
        <title>Patterns and implications of gene gain and loss in the evolution of Prochlorococcus.</title>
        <authorList>
            <person name="Kettler G.C."/>
            <person name="Martiny A.C."/>
            <person name="Huang K."/>
            <person name="Zucker J."/>
            <person name="Coleman M.L."/>
            <person name="Rodrigue S."/>
            <person name="Chen F."/>
            <person name="Lapidus A."/>
            <person name="Ferriera S."/>
            <person name="Johnson J."/>
            <person name="Steglich C."/>
            <person name="Church G.M."/>
            <person name="Richardson P."/>
            <person name="Chisholm S.W."/>
        </authorList>
    </citation>
    <scope>NUCLEOTIDE SEQUENCE [LARGE SCALE GENOMIC DNA]</scope>
    <source>
        <strain evidence="5">NATL1A</strain>
    </source>
</reference>
<dbReference type="PANTHER" id="PTHR38420:SF1">
    <property type="entry name" value="PUTATIVE (AFU_ORTHOLOGUE AFUA_5G14690)-RELATED"/>
    <property type="match status" value="1"/>
</dbReference>
<proteinExistence type="predicted"/>
<dbReference type="InterPro" id="IPR036265">
    <property type="entry name" value="HIT-like_sf"/>
</dbReference>
<dbReference type="EC" id="2.7.7.53" evidence="4"/>
<sequence length="278" mass="32337">MKSELIWSKALETSRKAIDCAAVIPLETYKYKSIKKCFDFELRFLKTTFPKNLIEYGPKANPFIPWDRRLEVQAVNDNYTLILNKYPVQLGHLLLISNYWKPQNSWLSIEDFEAISKVDNDTTGLWFFNSSKDAGASQPHRHFQLLRRNTYENICPRYDWFCSLLNNSEGFNSDIKQCISIKPRKNKLDIDAHDLFNSYKSMMIEMDLGNINNDDKPLKPYNLLITEKWISLIIRSKDRAHGFGINALGFAGYFLGTKRSDIEMLIKFGPESILKDVI</sequence>
<dbReference type="Pfam" id="PF19327">
    <property type="entry name" value="Ap4A_phos_N"/>
    <property type="match status" value="1"/>
</dbReference>
<feature type="domain" description="Ap4A phosphorylase 1/2 N-terminal" evidence="3">
    <location>
        <begin position="2"/>
        <end position="147"/>
    </location>
</feature>
<dbReference type="GO" id="GO:0009117">
    <property type="term" value="P:nucleotide metabolic process"/>
    <property type="evidence" value="ECO:0007669"/>
    <property type="project" value="InterPro"/>
</dbReference>
<keyword evidence="4" id="KW-0548">Nucleotidyltransferase</keyword>
<keyword evidence="4" id="KW-0808">Transferase</keyword>
<dbReference type="eggNOG" id="COG4360">
    <property type="taxonomic scope" value="Bacteria"/>
</dbReference>
<dbReference type="EMBL" id="CP000553">
    <property type="protein sequence ID" value="ABM75566.1"/>
    <property type="molecule type" value="Genomic_DNA"/>
</dbReference>
<feature type="domain" description="ATP adenylyltransferase C-terminal" evidence="2">
    <location>
        <begin position="188"/>
        <end position="277"/>
    </location>
</feature>
<dbReference type="GO" id="GO:0003877">
    <property type="term" value="F:ATP:ADP adenylyltransferase activity"/>
    <property type="evidence" value="ECO:0007669"/>
    <property type="project" value="UniProtKB-EC"/>
</dbReference>
<dbReference type="InterPro" id="IPR019200">
    <property type="entry name" value="ATP_adenylylTrfase_C"/>
</dbReference>
<gene>
    <name evidence="4" type="primary">apa2</name>
    <name evidence="4" type="ordered locus">NATL1_10081</name>
</gene>
<feature type="active site" description="Nucleophile" evidence="1">
    <location>
        <position position="142"/>
    </location>
</feature>
<dbReference type="Pfam" id="PF09830">
    <property type="entry name" value="ATP_transf"/>
    <property type="match status" value="1"/>
</dbReference>
<dbReference type="InterPro" id="IPR009163">
    <property type="entry name" value="Ap4A_phos1/2"/>
</dbReference>